<protein>
    <submittedName>
        <fullName evidence="2">Uncharacterized protein</fullName>
    </submittedName>
</protein>
<dbReference type="EMBL" id="JAMOIL010000038">
    <property type="protein sequence ID" value="MCM0622532.1"/>
    <property type="molecule type" value="Genomic_DNA"/>
</dbReference>
<feature type="region of interest" description="Disordered" evidence="1">
    <location>
        <begin position="1"/>
        <end position="25"/>
    </location>
</feature>
<dbReference type="RefSeq" id="WP_250828740.1">
    <property type="nucleotide sequence ID" value="NZ_JAMOIL010000038.1"/>
</dbReference>
<dbReference type="AlphaFoldDB" id="A0A9X2DBX3"/>
<proteinExistence type="predicted"/>
<evidence type="ECO:0000313" key="3">
    <source>
        <dbReference type="Proteomes" id="UP001139485"/>
    </source>
</evidence>
<accession>A0A9X2DBX3</accession>
<sequence length="90" mass="10181">MSAEHLPYFGAPPPRTPRPAQDEPTLRGKRVVLSRPDGFVYDVRAISELETDTSGRQVVRVVTEEAYFRWMFTGQAAASEAYPARLVWVE</sequence>
<gene>
    <name evidence="2" type="ORF">M8330_19770</name>
</gene>
<keyword evidence="3" id="KW-1185">Reference proteome</keyword>
<evidence type="ECO:0000313" key="2">
    <source>
        <dbReference type="EMBL" id="MCM0622532.1"/>
    </source>
</evidence>
<evidence type="ECO:0000256" key="1">
    <source>
        <dbReference type="SAM" id="MobiDB-lite"/>
    </source>
</evidence>
<comment type="caution">
    <text evidence="2">The sequence shown here is derived from an EMBL/GenBank/DDBJ whole genome shotgun (WGS) entry which is preliminary data.</text>
</comment>
<name>A0A9X2DBX3_9ACTN</name>
<reference evidence="2" key="1">
    <citation type="submission" date="2022-05" db="EMBL/GenBank/DDBJ databases">
        <authorList>
            <person name="Tuo L."/>
        </authorList>
    </citation>
    <scope>NUCLEOTIDE SEQUENCE</scope>
    <source>
        <strain evidence="2">BSK12Z-4</strain>
    </source>
</reference>
<dbReference type="Proteomes" id="UP001139485">
    <property type="component" value="Unassembled WGS sequence"/>
</dbReference>
<organism evidence="2 3">
    <name type="scientific">Nocardioides bruguierae</name>
    <dbReference type="NCBI Taxonomy" id="2945102"/>
    <lineage>
        <taxon>Bacteria</taxon>
        <taxon>Bacillati</taxon>
        <taxon>Actinomycetota</taxon>
        <taxon>Actinomycetes</taxon>
        <taxon>Propionibacteriales</taxon>
        <taxon>Nocardioidaceae</taxon>
        <taxon>Nocardioides</taxon>
    </lineage>
</organism>